<accession>A0A0E9W602</accession>
<organism evidence="1">
    <name type="scientific">Anguilla anguilla</name>
    <name type="common">European freshwater eel</name>
    <name type="synonym">Muraena anguilla</name>
    <dbReference type="NCBI Taxonomy" id="7936"/>
    <lineage>
        <taxon>Eukaryota</taxon>
        <taxon>Metazoa</taxon>
        <taxon>Chordata</taxon>
        <taxon>Craniata</taxon>
        <taxon>Vertebrata</taxon>
        <taxon>Euteleostomi</taxon>
        <taxon>Actinopterygii</taxon>
        <taxon>Neopterygii</taxon>
        <taxon>Teleostei</taxon>
        <taxon>Anguilliformes</taxon>
        <taxon>Anguillidae</taxon>
        <taxon>Anguilla</taxon>
    </lineage>
</organism>
<proteinExistence type="predicted"/>
<protein>
    <submittedName>
        <fullName evidence="1">Uncharacterized protein</fullName>
    </submittedName>
</protein>
<dbReference type="AlphaFoldDB" id="A0A0E9W602"/>
<reference evidence="1" key="1">
    <citation type="submission" date="2014-11" db="EMBL/GenBank/DDBJ databases">
        <authorList>
            <person name="Amaro Gonzalez C."/>
        </authorList>
    </citation>
    <scope>NUCLEOTIDE SEQUENCE</scope>
</reference>
<evidence type="ECO:0000313" key="1">
    <source>
        <dbReference type="EMBL" id="JAH85777.1"/>
    </source>
</evidence>
<reference evidence="1" key="2">
    <citation type="journal article" date="2015" name="Fish Shellfish Immunol.">
        <title>Early steps in the European eel (Anguilla anguilla)-Vibrio vulnificus interaction in the gills: Role of the RtxA13 toxin.</title>
        <authorList>
            <person name="Callol A."/>
            <person name="Pajuelo D."/>
            <person name="Ebbesson L."/>
            <person name="Teles M."/>
            <person name="MacKenzie S."/>
            <person name="Amaro C."/>
        </authorList>
    </citation>
    <scope>NUCLEOTIDE SEQUENCE</scope>
</reference>
<dbReference type="EMBL" id="GBXM01022800">
    <property type="protein sequence ID" value="JAH85777.1"/>
    <property type="molecule type" value="Transcribed_RNA"/>
</dbReference>
<name>A0A0E9W602_ANGAN</name>
<sequence>MSYTQENCLSSGSLHFLCCGPKHCVRQIRKDMSKLLCT</sequence>